<accession>A0A0F7ZP77</accession>
<dbReference type="EMBL" id="KQ030520">
    <property type="protein sequence ID" value="KJZ75020.1"/>
    <property type="molecule type" value="Genomic_DNA"/>
</dbReference>
<keyword evidence="1" id="KW-0732">Signal</keyword>
<organism evidence="2 3">
    <name type="scientific">Hirsutella minnesotensis 3608</name>
    <dbReference type="NCBI Taxonomy" id="1043627"/>
    <lineage>
        <taxon>Eukaryota</taxon>
        <taxon>Fungi</taxon>
        <taxon>Dikarya</taxon>
        <taxon>Ascomycota</taxon>
        <taxon>Pezizomycotina</taxon>
        <taxon>Sordariomycetes</taxon>
        <taxon>Hypocreomycetidae</taxon>
        <taxon>Hypocreales</taxon>
        <taxon>Ophiocordycipitaceae</taxon>
        <taxon>Hirsutella</taxon>
    </lineage>
</organism>
<feature type="chain" id="PRO_5002525965" description="DNase1 protein" evidence="1">
    <location>
        <begin position="20"/>
        <end position="164"/>
    </location>
</feature>
<dbReference type="Proteomes" id="UP000054481">
    <property type="component" value="Unassembled WGS sequence"/>
</dbReference>
<evidence type="ECO:0000256" key="1">
    <source>
        <dbReference type="SAM" id="SignalP"/>
    </source>
</evidence>
<keyword evidence="3" id="KW-1185">Reference proteome</keyword>
<evidence type="ECO:0000313" key="3">
    <source>
        <dbReference type="Proteomes" id="UP000054481"/>
    </source>
</evidence>
<evidence type="ECO:0008006" key="4">
    <source>
        <dbReference type="Google" id="ProtNLM"/>
    </source>
</evidence>
<evidence type="ECO:0000313" key="2">
    <source>
        <dbReference type="EMBL" id="KJZ75020.1"/>
    </source>
</evidence>
<sequence>MQFTSSIMALSAFVAASQAASVTFWTLDNAQRTIYFVPNPGSPDMSPQVVGNHENTTVNFADNWVGNFYAVPDGQDNKPGMLGEVQFSGWLGKTYFDVSAIVDGNDHNNVKQMWPKNGQKPMSGCEVFPCNNCYWLSDDHQTKVTDETDLMTTLGSGTTGLAFA</sequence>
<gene>
    <name evidence="2" type="ORF">HIM_05506</name>
</gene>
<proteinExistence type="predicted"/>
<reference evidence="2 3" key="1">
    <citation type="journal article" date="2014" name="Genome Biol. Evol.">
        <title>Comparative genomics and transcriptomics analyses reveal divergent lifestyle features of nematode endoparasitic fungus Hirsutella minnesotensis.</title>
        <authorList>
            <person name="Lai Y."/>
            <person name="Liu K."/>
            <person name="Zhang X."/>
            <person name="Zhang X."/>
            <person name="Li K."/>
            <person name="Wang N."/>
            <person name="Shu C."/>
            <person name="Wu Y."/>
            <person name="Wang C."/>
            <person name="Bushley K.E."/>
            <person name="Xiang M."/>
            <person name="Liu X."/>
        </authorList>
    </citation>
    <scope>NUCLEOTIDE SEQUENCE [LARGE SCALE GENOMIC DNA]</scope>
    <source>
        <strain evidence="2 3">3608</strain>
    </source>
</reference>
<feature type="signal peptide" evidence="1">
    <location>
        <begin position="1"/>
        <end position="19"/>
    </location>
</feature>
<protein>
    <recommendedName>
        <fullName evidence="4">DNase1 protein</fullName>
    </recommendedName>
</protein>
<name>A0A0F7ZP77_9HYPO</name>
<dbReference type="AlphaFoldDB" id="A0A0F7ZP77"/>
<dbReference type="OrthoDB" id="3513524at2759"/>